<sequence length="159" mass="17348">MSFPLDIIPAMDEHAAQLKAAEAERVAAEKRIAAEQLRRIRRWQAGMDPDDPAEKPLPTEEPLPPLPLPGGAKAKEPSTPKKVATKVKRLLSPRKKKPSVACKESWTGEKGSEGSLRMYSLGKLSFEKEEKKEVDDDGEEITALPMMPKGGSPTLAAPI</sequence>
<dbReference type="GeneID" id="54580287"/>
<dbReference type="Proteomes" id="UP000800094">
    <property type="component" value="Unassembled WGS sequence"/>
</dbReference>
<reference evidence="3" key="1">
    <citation type="journal article" date="2020" name="Stud. Mycol.">
        <title>101 Dothideomycetes genomes: a test case for predicting lifestyles and emergence of pathogens.</title>
        <authorList>
            <person name="Haridas S."/>
            <person name="Albert R."/>
            <person name="Binder M."/>
            <person name="Bloem J."/>
            <person name="Labutti K."/>
            <person name="Salamov A."/>
            <person name="Andreopoulos B."/>
            <person name="Baker S."/>
            <person name="Barry K."/>
            <person name="Bills G."/>
            <person name="Bluhm B."/>
            <person name="Cannon C."/>
            <person name="Castanera R."/>
            <person name="Culley D."/>
            <person name="Daum C."/>
            <person name="Ezra D."/>
            <person name="Gonzalez J."/>
            <person name="Henrissat B."/>
            <person name="Kuo A."/>
            <person name="Liang C."/>
            <person name="Lipzen A."/>
            <person name="Lutzoni F."/>
            <person name="Magnuson J."/>
            <person name="Mondo S."/>
            <person name="Nolan M."/>
            <person name="Ohm R."/>
            <person name="Pangilinan J."/>
            <person name="Park H.-J."/>
            <person name="Ramirez L."/>
            <person name="Alfaro M."/>
            <person name="Sun H."/>
            <person name="Tritt A."/>
            <person name="Yoshinaga Y."/>
            <person name="Zwiers L.-H."/>
            <person name="Turgeon B."/>
            <person name="Goodwin S."/>
            <person name="Spatafora J."/>
            <person name="Crous P."/>
            <person name="Grigoriev I."/>
        </authorList>
    </citation>
    <scope>NUCLEOTIDE SEQUENCE</scope>
    <source>
        <strain evidence="3">CBS 122368</strain>
    </source>
</reference>
<evidence type="ECO:0000256" key="1">
    <source>
        <dbReference type="SAM" id="Coils"/>
    </source>
</evidence>
<feature type="coiled-coil region" evidence="1">
    <location>
        <begin position="11"/>
        <end position="40"/>
    </location>
</feature>
<dbReference type="EMBL" id="ML987197">
    <property type="protein sequence ID" value="KAF2247678.1"/>
    <property type="molecule type" value="Genomic_DNA"/>
</dbReference>
<keyword evidence="4" id="KW-1185">Reference proteome</keyword>
<feature type="compositionally biased region" description="Basic and acidic residues" evidence="2">
    <location>
        <begin position="125"/>
        <end position="134"/>
    </location>
</feature>
<gene>
    <name evidence="3" type="ORF">BU26DRAFT_506874</name>
</gene>
<evidence type="ECO:0000256" key="2">
    <source>
        <dbReference type="SAM" id="MobiDB-lite"/>
    </source>
</evidence>
<protein>
    <submittedName>
        <fullName evidence="3">Uncharacterized protein</fullName>
    </submittedName>
</protein>
<dbReference type="AlphaFoldDB" id="A0A6A6IC81"/>
<name>A0A6A6IC81_9PLEO</name>
<organism evidence="3 4">
    <name type="scientific">Trematosphaeria pertusa</name>
    <dbReference type="NCBI Taxonomy" id="390896"/>
    <lineage>
        <taxon>Eukaryota</taxon>
        <taxon>Fungi</taxon>
        <taxon>Dikarya</taxon>
        <taxon>Ascomycota</taxon>
        <taxon>Pezizomycotina</taxon>
        <taxon>Dothideomycetes</taxon>
        <taxon>Pleosporomycetidae</taxon>
        <taxon>Pleosporales</taxon>
        <taxon>Massarineae</taxon>
        <taxon>Trematosphaeriaceae</taxon>
        <taxon>Trematosphaeria</taxon>
    </lineage>
</organism>
<evidence type="ECO:0000313" key="3">
    <source>
        <dbReference type="EMBL" id="KAF2247678.1"/>
    </source>
</evidence>
<feature type="region of interest" description="Disordered" evidence="2">
    <location>
        <begin position="42"/>
        <end position="159"/>
    </location>
</feature>
<dbReference type="RefSeq" id="XP_033682682.1">
    <property type="nucleotide sequence ID" value="XM_033826957.1"/>
</dbReference>
<accession>A0A6A6IC81</accession>
<evidence type="ECO:0000313" key="4">
    <source>
        <dbReference type="Proteomes" id="UP000800094"/>
    </source>
</evidence>
<proteinExistence type="predicted"/>
<feature type="compositionally biased region" description="Pro residues" evidence="2">
    <location>
        <begin position="59"/>
        <end position="68"/>
    </location>
</feature>
<feature type="compositionally biased region" description="Basic residues" evidence="2">
    <location>
        <begin position="83"/>
        <end position="98"/>
    </location>
</feature>
<keyword evidence="1" id="KW-0175">Coiled coil</keyword>